<dbReference type="InterPro" id="IPR016657">
    <property type="entry name" value="PAGM"/>
</dbReference>
<dbReference type="GO" id="GO:0006048">
    <property type="term" value="P:UDP-N-acetylglucosamine biosynthetic process"/>
    <property type="evidence" value="ECO:0007669"/>
    <property type="project" value="UniProtKB-UniRule"/>
</dbReference>
<dbReference type="FunFam" id="3.40.120.10:FF:000023">
    <property type="entry name" value="Phosphoacetylglucosamine mutase"/>
    <property type="match status" value="1"/>
</dbReference>
<evidence type="ECO:0000259" key="17">
    <source>
        <dbReference type="Pfam" id="PF02878"/>
    </source>
</evidence>
<dbReference type="Pfam" id="PF21405">
    <property type="entry name" value="AMG1_II"/>
    <property type="match status" value="1"/>
</dbReference>
<name>A0A6A6EMY1_9PEZI</name>
<evidence type="ECO:0000256" key="8">
    <source>
        <dbReference type="ARBA" id="ARBA00023235"/>
    </source>
</evidence>
<dbReference type="InterPro" id="IPR005843">
    <property type="entry name" value="A-D-PHexomutase_C"/>
</dbReference>
<evidence type="ECO:0000256" key="6">
    <source>
        <dbReference type="ARBA" id="ARBA00022723"/>
    </source>
</evidence>
<dbReference type="OrthoDB" id="1928at2759"/>
<dbReference type="InterPro" id="IPR049023">
    <property type="entry name" value="AMG1_II"/>
</dbReference>
<dbReference type="PANTHER" id="PTHR45955">
    <property type="entry name" value="PHOSPHOACETYLGLUCOSAMINE MUTASE"/>
    <property type="match status" value="1"/>
</dbReference>
<gene>
    <name evidence="20" type="ORF">K469DRAFT_697107</name>
</gene>
<dbReference type="PROSITE" id="PS00710">
    <property type="entry name" value="PGM_PMM"/>
    <property type="match status" value="1"/>
</dbReference>
<dbReference type="Gene3D" id="3.40.120.10">
    <property type="entry name" value="Alpha-D-Glucose-1,6-Bisphosphate, subunit A, domain 3"/>
    <property type="match status" value="2"/>
</dbReference>
<dbReference type="AlphaFoldDB" id="A0A6A6EMY1"/>
<keyword evidence="6 12" id="KW-0479">Metal-binding</keyword>
<evidence type="ECO:0000259" key="16">
    <source>
        <dbReference type="Pfam" id="PF00408"/>
    </source>
</evidence>
<evidence type="ECO:0000256" key="4">
    <source>
        <dbReference type="ARBA" id="ARBA00012731"/>
    </source>
</evidence>
<feature type="domain" description="Phosphoacetylglucosamine mutase AMG1" evidence="19">
    <location>
        <begin position="228"/>
        <end position="312"/>
    </location>
</feature>
<feature type="binding site" evidence="15">
    <location>
        <position position="309"/>
    </location>
    <ligand>
        <name>Mg(2+)</name>
        <dbReference type="ChEBI" id="CHEBI:18420"/>
    </ligand>
</feature>
<dbReference type="InterPro" id="IPR049022">
    <property type="entry name" value="AMG1_III"/>
</dbReference>
<dbReference type="Pfam" id="PF21404">
    <property type="entry name" value="AMG1_III"/>
    <property type="match status" value="1"/>
</dbReference>
<dbReference type="Proteomes" id="UP000800200">
    <property type="component" value="Unassembled WGS sequence"/>
</dbReference>
<comment type="pathway">
    <text evidence="2 12">Nucleotide-sugar biosynthesis; UDP-N-acetyl-alpha-D-glucosamine biosynthesis; N-acetyl-alpha-D-glucosamine 1-phosphate from alpha-D-glucosamine 6-phosphate (route I): step 2/2.</text>
</comment>
<evidence type="ECO:0000256" key="13">
    <source>
        <dbReference type="PIRSR" id="PIRSR016408-1"/>
    </source>
</evidence>
<evidence type="ECO:0000313" key="20">
    <source>
        <dbReference type="EMBL" id="KAF2191440.1"/>
    </source>
</evidence>
<reference evidence="20" key="1">
    <citation type="journal article" date="2020" name="Stud. Mycol.">
        <title>101 Dothideomycetes genomes: a test case for predicting lifestyles and emergence of pathogens.</title>
        <authorList>
            <person name="Haridas S."/>
            <person name="Albert R."/>
            <person name="Binder M."/>
            <person name="Bloem J."/>
            <person name="Labutti K."/>
            <person name="Salamov A."/>
            <person name="Andreopoulos B."/>
            <person name="Baker S."/>
            <person name="Barry K."/>
            <person name="Bills G."/>
            <person name="Bluhm B."/>
            <person name="Cannon C."/>
            <person name="Castanera R."/>
            <person name="Culley D."/>
            <person name="Daum C."/>
            <person name="Ezra D."/>
            <person name="Gonzalez J."/>
            <person name="Henrissat B."/>
            <person name="Kuo A."/>
            <person name="Liang C."/>
            <person name="Lipzen A."/>
            <person name="Lutzoni F."/>
            <person name="Magnuson J."/>
            <person name="Mondo S."/>
            <person name="Nolan M."/>
            <person name="Ohm R."/>
            <person name="Pangilinan J."/>
            <person name="Park H.-J."/>
            <person name="Ramirez L."/>
            <person name="Alfaro M."/>
            <person name="Sun H."/>
            <person name="Tritt A."/>
            <person name="Yoshinaga Y."/>
            <person name="Zwiers L.-H."/>
            <person name="Turgeon B."/>
            <person name="Goodwin S."/>
            <person name="Spatafora J."/>
            <person name="Crous P."/>
            <person name="Grigoriev I."/>
        </authorList>
    </citation>
    <scope>NUCLEOTIDE SEQUENCE</scope>
    <source>
        <strain evidence="20">CBS 207.26</strain>
    </source>
</reference>
<evidence type="ECO:0000256" key="5">
    <source>
        <dbReference type="ARBA" id="ARBA00022553"/>
    </source>
</evidence>
<feature type="domain" description="Alpha-D-phosphohexomutase alpha/beta/alpha" evidence="17">
    <location>
        <begin position="122"/>
        <end position="198"/>
    </location>
</feature>
<comment type="similarity">
    <text evidence="3 12">Belongs to the phosphohexose mutase family.</text>
</comment>
<dbReference type="InterPro" id="IPR036900">
    <property type="entry name" value="A-D-PHexomutase_C_sf"/>
</dbReference>
<keyword evidence="9" id="KW-0119">Carbohydrate metabolism</keyword>
<dbReference type="EMBL" id="ML994617">
    <property type="protein sequence ID" value="KAF2191440.1"/>
    <property type="molecule type" value="Genomic_DNA"/>
</dbReference>
<dbReference type="EC" id="5.4.2.3" evidence="4 12"/>
<dbReference type="PANTHER" id="PTHR45955:SF1">
    <property type="entry name" value="PHOSPHOACETYLGLUCOSAMINE MUTASE"/>
    <property type="match status" value="1"/>
</dbReference>
<evidence type="ECO:0000256" key="1">
    <source>
        <dbReference type="ARBA" id="ARBA00000558"/>
    </source>
</evidence>
<evidence type="ECO:0000313" key="21">
    <source>
        <dbReference type="Proteomes" id="UP000800200"/>
    </source>
</evidence>
<dbReference type="Pfam" id="PF02878">
    <property type="entry name" value="PGM_PMM_I"/>
    <property type="match status" value="2"/>
</dbReference>
<dbReference type="GO" id="GO:0000287">
    <property type="term" value="F:magnesium ion binding"/>
    <property type="evidence" value="ECO:0007669"/>
    <property type="project" value="InterPro"/>
</dbReference>
<evidence type="ECO:0000259" key="19">
    <source>
        <dbReference type="Pfam" id="PF21405"/>
    </source>
</evidence>
<evidence type="ECO:0000256" key="3">
    <source>
        <dbReference type="ARBA" id="ARBA00010231"/>
    </source>
</evidence>
<dbReference type="SUPFAM" id="SSF53738">
    <property type="entry name" value="Phosphoglucomutase, first 3 domains"/>
    <property type="match status" value="4"/>
</dbReference>
<accession>A0A6A6EMY1</accession>
<keyword evidence="8 12" id="KW-0413">Isomerase</keyword>
<evidence type="ECO:0000256" key="14">
    <source>
        <dbReference type="PIRSR" id="PIRSR016408-2"/>
    </source>
</evidence>
<dbReference type="InterPro" id="IPR016066">
    <property type="entry name" value="A-D-PHexomutase_CS"/>
</dbReference>
<feature type="binding site" evidence="15">
    <location>
        <position position="307"/>
    </location>
    <ligand>
        <name>Mg(2+)</name>
        <dbReference type="ChEBI" id="CHEBI:18420"/>
    </ligand>
</feature>
<keyword evidence="7 12" id="KW-0460">Magnesium</keyword>
<feature type="binding site" evidence="15">
    <location>
        <position position="305"/>
    </location>
    <ligand>
        <name>Mg(2+)</name>
        <dbReference type="ChEBI" id="CHEBI:18420"/>
    </ligand>
</feature>
<dbReference type="FunFam" id="3.30.310.50:FF:000003">
    <property type="entry name" value="Phosphoacetylglucosamine mutase"/>
    <property type="match status" value="1"/>
</dbReference>
<feature type="domain" description="Alpha-D-phosphohexomutase C-terminal" evidence="16">
    <location>
        <begin position="481"/>
        <end position="555"/>
    </location>
</feature>
<dbReference type="PIRSF" id="PIRSF016408">
    <property type="entry name" value="PAGM"/>
    <property type="match status" value="1"/>
</dbReference>
<sequence>MADPIAEAVAKHPPAQSVVYSYGTAGFRTKANVLDSVMARCGLVAALRSRALKGKWIGIMITASHNPPEDNGVKLVEPLGNMLTVWSTLLLYPCCDVRMRTRTNRYTQEEWEVLATEMANKSSPEEVSKHYRAIADKFHIDLQTPARVVIARDTRASGARLLSCVLNGLKGASAEAKDFGFLTTPQLHYMVRCLNTEGTADAYGAPTEKGYYEKLGEAFKRALHGKKPSGSLTVDCANGVGGPKLTELIKYLPPKGEGLEIFVVNDDVIKPESLNVECGADFVKTNQRAPPSSKAGSNDRCCSLDGDADRVIYYFKDSKNMFHLLDGDRIATLAASFLGDLVRQSGLSDSLTLGVVQTAYANGAATNYVVQNLKLKVDCTPTGVKYLHHAAEKMDIGVYFEANGHGTVIFSIDTLETIAKYEPRSPAQKEALDILRACVDLINQAVGDALSDMLLVEVILAHKNWGLQEWLSTYDDLPNRLLKVKVTDRRIFETTDAERRLVKPKGVQDDIDTIVKKVRQGRSFARASGTEDAVRVYAEAASRAEADDLAQKVYKIIETAGTVGVA</sequence>
<dbReference type="InterPro" id="IPR016055">
    <property type="entry name" value="A-D-PHexomutase_a/b/a-I/II/III"/>
</dbReference>
<keyword evidence="5" id="KW-0597">Phosphoprotein</keyword>
<dbReference type="Pfam" id="PF00408">
    <property type="entry name" value="PGM_PMM_IV"/>
    <property type="match status" value="1"/>
</dbReference>
<evidence type="ECO:0000256" key="12">
    <source>
        <dbReference type="PIRNR" id="PIRNR016408"/>
    </source>
</evidence>
<feature type="binding site" evidence="14">
    <location>
        <position position="535"/>
    </location>
    <ligand>
        <name>substrate</name>
    </ligand>
</feature>
<proteinExistence type="inferred from homology"/>
<comment type="function">
    <text evidence="12">Catalyzes the conversion of GlcNAc-6-P into GlcNAc-1-P during the synthesis of uridine diphosphate/UDP-GlcNAc, which is a biosynthetic precursor of chitin and also supplies the amino sugars for N-linked oligosaccharides of glycoproteins.</text>
</comment>
<organism evidence="20 21">
    <name type="scientific">Zopfia rhizophila CBS 207.26</name>
    <dbReference type="NCBI Taxonomy" id="1314779"/>
    <lineage>
        <taxon>Eukaryota</taxon>
        <taxon>Fungi</taxon>
        <taxon>Dikarya</taxon>
        <taxon>Ascomycota</taxon>
        <taxon>Pezizomycotina</taxon>
        <taxon>Dothideomycetes</taxon>
        <taxon>Dothideomycetes incertae sedis</taxon>
        <taxon>Zopfiaceae</taxon>
        <taxon>Zopfia</taxon>
    </lineage>
</organism>
<feature type="binding site" evidence="14">
    <location>
        <begin position="526"/>
        <end position="530"/>
    </location>
    <ligand>
        <name>substrate</name>
    </ligand>
</feature>
<evidence type="ECO:0000256" key="2">
    <source>
        <dbReference type="ARBA" id="ARBA00004865"/>
    </source>
</evidence>
<evidence type="ECO:0000256" key="15">
    <source>
        <dbReference type="PIRSR" id="PIRSR016408-3"/>
    </source>
</evidence>
<feature type="domain" description="Alpha-D-phosphohexomutase alpha/beta/alpha" evidence="17">
    <location>
        <begin position="57"/>
        <end position="82"/>
    </location>
</feature>
<feature type="domain" description="Phosphoacetylglucosamine mutase AMG1" evidence="18">
    <location>
        <begin position="326"/>
        <end position="465"/>
    </location>
</feature>
<protein>
    <recommendedName>
        <fullName evidence="4 12">Phosphoacetylglucosamine mutase</fullName>
        <shortName evidence="12">PAGM</shortName>
        <ecNumber evidence="4 12">5.4.2.3</ecNumber>
    </recommendedName>
    <alternativeName>
        <fullName evidence="11 12">Acetylglucosamine phosphomutase</fullName>
    </alternativeName>
    <alternativeName>
        <fullName evidence="10 12">N-acetylglucosamine-phosphate mutase</fullName>
    </alternativeName>
</protein>
<dbReference type="GO" id="GO:0005975">
    <property type="term" value="P:carbohydrate metabolic process"/>
    <property type="evidence" value="ECO:0007669"/>
    <property type="project" value="InterPro"/>
</dbReference>
<dbReference type="CDD" id="cd03086">
    <property type="entry name" value="PGM3"/>
    <property type="match status" value="1"/>
</dbReference>
<evidence type="ECO:0000256" key="10">
    <source>
        <dbReference type="ARBA" id="ARBA00031926"/>
    </source>
</evidence>
<comment type="cofactor">
    <cofactor evidence="12 15">
        <name>Mg(2+)</name>
        <dbReference type="ChEBI" id="CHEBI:18420"/>
    </cofactor>
    <text evidence="12 15">Binds 1 Mg(2+) ion per subunit.</text>
</comment>
<evidence type="ECO:0000259" key="18">
    <source>
        <dbReference type="Pfam" id="PF21404"/>
    </source>
</evidence>
<feature type="binding site" description="via phosphate group" evidence="15">
    <location>
        <position position="64"/>
    </location>
    <ligand>
        <name>Mg(2+)</name>
        <dbReference type="ChEBI" id="CHEBI:18420"/>
    </ligand>
</feature>
<comment type="catalytic activity">
    <reaction evidence="1 12">
        <text>N-acetyl-alpha-D-glucosamine 1-phosphate = N-acetyl-D-glucosamine 6-phosphate</text>
        <dbReference type="Rhea" id="RHEA:23804"/>
        <dbReference type="ChEBI" id="CHEBI:57513"/>
        <dbReference type="ChEBI" id="CHEBI:57776"/>
        <dbReference type="EC" id="5.4.2.3"/>
    </reaction>
</comment>
<feature type="active site" description="Phosphoserine intermediate" evidence="13">
    <location>
        <position position="64"/>
    </location>
</feature>
<keyword evidence="21" id="KW-1185">Reference proteome</keyword>
<evidence type="ECO:0000256" key="11">
    <source>
        <dbReference type="ARBA" id="ARBA00032065"/>
    </source>
</evidence>
<dbReference type="Gene3D" id="3.30.310.50">
    <property type="entry name" value="Alpha-D-phosphohexomutase, C-terminal domain"/>
    <property type="match status" value="1"/>
</dbReference>
<dbReference type="InterPro" id="IPR005844">
    <property type="entry name" value="A-D-PHexomutase_a/b/a-I"/>
</dbReference>
<dbReference type="GO" id="GO:0004610">
    <property type="term" value="F:phosphoacetylglucosamine mutase activity"/>
    <property type="evidence" value="ECO:0007669"/>
    <property type="project" value="UniProtKB-UniRule"/>
</dbReference>
<evidence type="ECO:0000256" key="7">
    <source>
        <dbReference type="ARBA" id="ARBA00022842"/>
    </source>
</evidence>
<dbReference type="SUPFAM" id="SSF55957">
    <property type="entry name" value="Phosphoglucomutase, C-terminal domain"/>
    <property type="match status" value="1"/>
</dbReference>
<feature type="binding site" evidence="14">
    <location>
        <begin position="401"/>
        <end position="403"/>
    </location>
    <ligand>
        <name>substrate</name>
    </ligand>
</feature>
<evidence type="ECO:0000256" key="9">
    <source>
        <dbReference type="ARBA" id="ARBA00023277"/>
    </source>
</evidence>
<dbReference type="UniPathway" id="UPA00113">
    <property type="reaction ID" value="UER00530"/>
</dbReference>